<proteinExistence type="predicted"/>
<gene>
    <name evidence="2" type="ORF">NDU88_005999</name>
</gene>
<comment type="caution">
    <text evidence="2">The sequence shown here is derived from an EMBL/GenBank/DDBJ whole genome shotgun (WGS) entry which is preliminary data.</text>
</comment>
<evidence type="ECO:0000313" key="3">
    <source>
        <dbReference type="Proteomes" id="UP001066276"/>
    </source>
</evidence>
<dbReference type="Proteomes" id="UP001066276">
    <property type="component" value="Chromosome 11"/>
</dbReference>
<evidence type="ECO:0000256" key="1">
    <source>
        <dbReference type="SAM" id="MobiDB-lite"/>
    </source>
</evidence>
<sequence length="79" mass="8252">MSSLCPGSNARDAEPQHLGAAVRPRGPLCNSQGAETGKVAHQTAEPRSIQAQCWCVILSAPFGNERAPDRGAHAAAMFP</sequence>
<dbReference type="EMBL" id="JANPWB010000015">
    <property type="protein sequence ID" value="KAJ1092889.1"/>
    <property type="molecule type" value="Genomic_DNA"/>
</dbReference>
<accession>A0AAV7LPH1</accession>
<protein>
    <submittedName>
        <fullName evidence="2">Uncharacterized protein</fullName>
    </submittedName>
</protein>
<reference evidence="2" key="1">
    <citation type="journal article" date="2022" name="bioRxiv">
        <title>Sequencing and chromosome-scale assembly of the giantPleurodeles waltlgenome.</title>
        <authorList>
            <person name="Brown T."/>
            <person name="Elewa A."/>
            <person name="Iarovenko S."/>
            <person name="Subramanian E."/>
            <person name="Araus A.J."/>
            <person name="Petzold A."/>
            <person name="Susuki M."/>
            <person name="Suzuki K.-i.T."/>
            <person name="Hayashi T."/>
            <person name="Toyoda A."/>
            <person name="Oliveira C."/>
            <person name="Osipova E."/>
            <person name="Leigh N.D."/>
            <person name="Simon A."/>
            <person name="Yun M.H."/>
        </authorList>
    </citation>
    <scope>NUCLEOTIDE SEQUENCE</scope>
    <source>
        <strain evidence="2">20211129_DDA</strain>
        <tissue evidence="2">Liver</tissue>
    </source>
</reference>
<dbReference type="AlphaFoldDB" id="A0AAV7LPH1"/>
<feature type="region of interest" description="Disordered" evidence="1">
    <location>
        <begin position="1"/>
        <end position="43"/>
    </location>
</feature>
<name>A0AAV7LPH1_PLEWA</name>
<organism evidence="2 3">
    <name type="scientific">Pleurodeles waltl</name>
    <name type="common">Iberian ribbed newt</name>
    <dbReference type="NCBI Taxonomy" id="8319"/>
    <lineage>
        <taxon>Eukaryota</taxon>
        <taxon>Metazoa</taxon>
        <taxon>Chordata</taxon>
        <taxon>Craniata</taxon>
        <taxon>Vertebrata</taxon>
        <taxon>Euteleostomi</taxon>
        <taxon>Amphibia</taxon>
        <taxon>Batrachia</taxon>
        <taxon>Caudata</taxon>
        <taxon>Salamandroidea</taxon>
        <taxon>Salamandridae</taxon>
        <taxon>Pleurodelinae</taxon>
        <taxon>Pleurodeles</taxon>
    </lineage>
</organism>
<evidence type="ECO:0000313" key="2">
    <source>
        <dbReference type="EMBL" id="KAJ1092889.1"/>
    </source>
</evidence>
<keyword evidence="3" id="KW-1185">Reference proteome</keyword>